<reference evidence="2 3" key="1">
    <citation type="submission" date="2017-03" db="EMBL/GenBank/DDBJ databases">
        <authorList>
            <person name="Afonso C.L."/>
            <person name="Miller P.J."/>
            <person name="Scott M.A."/>
            <person name="Spackman E."/>
            <person name="Goraichik I."/>
            <person name="Dimitrov K.M."/>
            <person name="Suarez D.L."/>
            <person name="Swayne D.E."/>
        </authorList>
    </citation>
    <scope>NUCLEOTIDE SEQUENCE [LARGE SCALE GENOMIC DNA]</scope>
    <source>
        <strain evidence="2 3">CECT 8110</strain>
    </source>
</reference>
<evidence type="ECO:0000313" key="2">
    <source>
        <dbReference type="EMBL" id="SLN51977.1"/>
    </source>
</evidence>
<dbReference type="PANTHER" id="PTHR30006">
    <property type="entry name" value="THIAMINE-BINDING PERIPLASMIC PROTEIN-RELATED"/>
    <property type="match status" value="1"/>
</dbReference>
<evidence type="ECO:0000313" key="3">
    <source>
        <dbReference type="Proteomes" id="UP000193207"/>
    </source>
</evidence>
<dbReference type="PANTHER" id="PTHR30006:SF25">
    <property type="entry name" value="PHOSPHOGLYCERATE TRANSPORT REGULATORY PROTEIN PGTC"/>
    <property type="match status" value="1"/>
</dbReference>
<dbReference type="Gene3D" id="3.40.190.10">
    <property type="entry name" value="Periplasmic binding protein-like II"/>
    <property type="match status" value="2"/>
</dbReference>
<accession>A0A1X6ZIL2</accession>
<dbReference type="SUPFAM" id="SSF53850">
    <property type="entry name" value="Periplasmic binding protein-like II"/>
    <property type="match status" value="1"/>
</dbReference>
<keyword evidence="1" id="KW-0732">Signal</keyword>
<protein>
    <submittedName>
        <fullName evidence="2">Phosphoglycerate transport regulatory protein PgtC</fullName>
    </submittedName>
</protein>
<dbReference type="Pfam" id="PF13531">
    <property type="entry name" value="SBP_bac_11"/>
    <property type="match status" value="1"/>
</dbReference>
<dbReference type="OrthoDB" id="9766989at2"/>
<dbReference type="RefSeq" id="WP_085818384.1">
    <property type="nucleotide sequence ID" value="NZ_RBXI01000005.1"/>
</dbReference>
<evidence type="ECO:0000256" key="1">
    <source>
        <dbReference type="ARBA" id="ARBA00022729"/>
    </source>
</evidence>
<name>A0A1X6ZIL2_9RHOB</name>
<dbReference type="GO" id="GO:0030288">
    <property type="term" value="C:outer membrane-bounded periplasmic space"/>
    <property type="evidence" value="ECO:0007669"/>
    <property type="project" value="TreeGrafter"/>
</dbReference>
<keyword evidence="3" id="KW-1185">Reference proteome</keyword>
<dbReference type="AlphaFoldDB" id="A0A1X6ZIL2"/>
<organism evidence="2 3">
    <name type="scientific">Roseovarius halotolerans</name>
    <dbReference type="NCBI Taxonomy" id="505353"/>
    <lineage>
        <taxon>Bacteria</taxon>
        <taxon>Pseudomonadati</taxon>
        <taxon>Pseudomonadota</taxon>
        <taxon>Alphaproteobacteria</taxon>
        <taxon>Rhodobacterales</taxon>
        <taxon>Roseobacteraceae</taxon>
        <taxon>Roseovarius</taxon>
    </lineage>
</organism>
<dbReference type="EMBL" id="FWFU01000003">
    <property type="protein sequence ID" value="SLN51977.1"/>
    <property type="molecule type" value="Genomic_DNA"/>
</dbReference>
<proteinExistence type="predicted"/>
<gene>
    <name evidence="2" type="primary">pgtC_2</name>
    <name evidence="2" type="ORF">ROH8110_02880</name>
</gene>
<sequence length="428" mass="47823">MSVLFKMRWPGILRPMRYPTVILICLWACLTGTVSAADLRVLTSLPPSVSEPYVDLFISRTEDGAVQVLNKNTIAGIDEILRGNERGFDVFWASSPEAFEILSRSDAFADGDVCGTDGPPPVAAFALSSVGWARRRDSDLFMPAEWNDLTRPLYRNRLAMARPARSGSTHMLIEQILQVRGWQDGWAFILGMSANLSTLTARSFGVPDGLANDRFDIGLTIDFLSQADSAFLRFQYGRPLVVAPAQIGILRNGRDPDAACAFLSAVLSREGQLTLLSPGISRVPYNPDIRAEVKDRLPTEIVDALKLTWFEYDAETSADRYWAVNTLFDLMITEQLDRRRTLWRMHHDLKPYAPAASLDRVHELLTTVVATEDEARLATGADAGLRNTSLIRMDPHMRSLAGDWRARVIAQLEEAERALLDLQQRYLP</sequence>
<dbReference type="Proteomes" id="UP000193207">
    <property type="component" value="Unassembled WGS sequence"/>
</dbReference>